<feature type="domain" description="Nephrocystin 3-like N-terminal" evidence="2">
    <location>
        <begin position="188"/>
        <end position="271"/>
    </location>
</feature>
<proteinExistence type="predicted"/>
<evidence type="ECO:0000313" key="4">
    <source>
        <dbReference type="Proteomes" id="UP001301958"/>
    </source>
</evidence>
<reference evidence="3" key="2">
    <citation type="submission" date="2023-05" db="EMBL/GenBank/DDBJ databases">
        <authorList>
            <consortium name="Lawrence Berkeley National Laboratory"/>
            <person name="Steindorff A."/>
            <person name="Hensen N."/>
            <person name="Bonometti L."/>
            <person name="Westerberg I."/>
            <person name="Brannstrom I.O."/>
            <person name="Guillou S."/>
            <person name="Cros-Aarteil S."/>
            <person name="Calhoun S."/>
            <person name="Haridas S."/>
            <person name="Kuo A."/>
            <person name="Mondo S."/>
            <person name="Pangilinan J."/>
            <person name="Riley R."/>
            <person name="Labutti K."/>
            <person name="Andreopoulos B."/>
            <person name="Lipzen A."/>
            <person name="Chen C."/>
            <person name="Yanf M."/>
            <person name="Daum C."/>
            <person name="Ng V."/>
            <person name="Clum A."/>
            <person name="Ohm R."/>
            <person name="Martin F."/>
            <person name="Silar P."/>
            <person name="Natvig D."/>
            <person name="Lalanne C."/>
            <person name="Gautier V."/>
            <person name="Ament-Velasquez S.L."/>
            <person name="Kruys A."/>
            <person name="Hutchinson M.I."/>
            <person name="Powell A.J."/>
            <person name="Barry K."/>
            <person name="Miller A.N."/>
            <person name="Grigoriev I.V."/>
            <person name="Debuchy R."/>
            <person name="Gladieux P."/>
            <person name="Thoren M.H."/>
            <person name="Johannesson H."/>
        </authorList>
    </citation>
    <scope>NUCLEOTIDE SEQUENCE</scope>
    <source>
        <strain evidence="3">CBS 990.96</strain>
    </source>
</reference>
<keyword evidence="4" id="KW-1185">Reference proteome</keyword>
<reference evidence="3" key="1">
    <citation type="journal article" date="2023" name="Mol. Phylogenet. Evol.">
        <title>Genome-scale phylogeny and comparative genomics of the fungal order Sordariales.</title>
        <authorList>
            <person name="Hensen N."/>
            <person name="Bonometti L."/>
            <person name="Westerberg I."/>
            <person name="Brannstrom I.O."/>
            <person name="Guillou S."/>
            <person name="Cros-Aarteil S."/>
            <person name="Calhoun S."/>
            <person name="Haridas S."/>
            <person name="Kuo A."/>
            <person name="Mondo S."/>
            <person name="Pangilinan J."/>
            <person name="Riley R."/>
            <person name="LaButti K."/>
            <person name="Andreopoulos B."/>
            <person name="Lipzen A."/>
            <person name="Chen C."/>
            <person name="Yan M."/>
            <person name="Daum C."/>
            <person name="Ng V."/>
            <person name="Clum A."/>
            <person name="Steindorff A."/>
            <person name="Ohm R.A."/>
            <person name="Martin F."/>
            <person name="Silar P."/>
            <person name="Natvig D.O."/>
            <person name="Lalanne C."/>
            <person name="Gautier V."/>
            <person name="Ament-Velasquez S.L."/>
            <person name="Kruys A."/>
            <person name="Hutchinson M.I."/>
            <person name="Powell A.J."/>
            <person name="Barry K."/>
            <person name="Miller A.N."/>
            <person name="Grigoriev I.V."/>
            <person name="Debuchy R."/>
            <person name="Gladieux P."/>
            <person name="Hiltunen Thoren M."/>
            <person name="Johannesson H."/>
        </authorList>
    </citation>
    <scope>NUCLEOTIDE SEQUENCE</scope>
    <source>
        <strain evidence="3">CBS 990.96</strain>
    </source>
</reference>
<feature type="domain" description="Nephrocystin 3-like N-terminal" evidence="2">
    <location>
        <begin position="283"/>
        <end position="382"/>
    </location>
</feature>
<keyword evidence="1" id="KW-0677">Repeat</keyword>
<dbReference type="Gene3D" id="3.40.50.300">
    <property type="entry name" value="P-loop containing nucleotide triphosphate hydrolases"/>
    <property type="match status" value="1"/>
</dbReference>
<dbReference type="EMBL" id="MU865476">
    <property type="protein sequence ID" value="KAK4222372.1"/>
    <property type="molecule type" value="Genomic_DNA"/>
</dbReference>
<dbReference type="Proteomes" id="UP001301958">
    <property type="component" value="Unassembled WGS sequence"/>
</dbReference>
<sequence>MAEFAASIIAFIQLTDTVIRVCSHVIGTAKDAPRDMIMISGEVTSLRAILTCFTDSDEPLHPNTEQALPTLFSATGPIQGCYQSIVELENLLPKNPSDASAFKRLTWALKEGQIKKLLAQISLHKSTLLLALTGDMVRDIKEIKSGVKRVEESLSRNEFYEVLGWLERNCHNPSGMHLNVSRNHEPHTNKWLDRWDVWGQWMNSTTVDFVAEYRFIWIYGIPGAGKSVMASFIIERIKIHVQQQHCGMKSSFGRLGYSYYYCHYSHNNVNSQHNSGNNKGYDDHDARKEDTAYSYLRWTINQLCRQIMWAPTQLKELHENGCDPSISDILSVLALIIDRFDLVYLVADGIDESETRSELLTVFKRLVTEKRFQKVRLLVTSRPSLDIEKAFEGISANISMSNEFVQQDIKNVVDEWVLTSAKMKRWGHLSAVIREKLCAGAQGMFRYAACQMQIIERVRTESQLYEALKNLPRDLDEIYTRELERIPEDDRLFVRRALIWILGHMGAPWMTDQGIYIDLLVDAICDDLRHLTNKSWYYTSEDLKELLGCLITTEYETPDTPECYARVRFGPAAEGGEKWNLYSLQDICSTTTTITTPTVEFVKIAHFTVLEFLRSSRIAGMTGTAVKEFYHDQTKDTNEFTASVLRQALAVKEDSSGIVDWIRDRETYCLTLAPAICINRELTLDDGLPLLKSLFAFFNPKGQHVGRLRRIQSYTFTGKETGADCFLVGRLPMYCPGGLEESVVVYERNDANAWAILGMITTYNHCLAKLFLERLGWDYETLAGKEMVVSFLEAVDTEVDLDDNEGKRGIMEFGNGGGGVECGKSCQGVHEERLVAEVLTYRGTLEEIVRSQGFVLNDLRGGLGI</sequence>
<protein>
    <recommendedName>
        <fullName evidence="2">Nephrocystin 3-like N-terminal domain-containing protein</fullName>
    </recommendedName>
</protein>
<dbReference type="PANTHER" id="PTHR10039:SF16">
    <property type="entry name" value="GPI INOSITOL-DEACYLASE"/>
    <property type="match status" value="1"/>
</dbReference>
<name>A0AAN6YTC9_9PEZI</name>
<evidence type="ECO:0000313" key="3">
    <source>
        <dbReference type="EMBL" id="KAK4222372.1"/>
    </source>
</evidence>
<dbReference type="SUPFAM" id="SSF52540">
    <property type="entry name" value="P-loop containing nucleoside triphosphate hydrolases"/>
    <property type="match status" value="1"/>
</dbReference>
<gene>
    <name evidence="3" type="ORF">QBC38DRAFT_490069</name>
</gene>
<evidence type="ECO:0000259" key="2">
    <source>
        <dbReference type="Pfam" id="PF24883"/>
    </source>
</evidence>
<dbReference type="PANTHER" id="PTHR10039">
    <property type="entry name" value="AMELOGENIN"/>
    <property type="match status" value="1"/>
</dbReference>
<dbReference type="Pfam" id="PF24883">
    <property type="entry name" value="NPHP3_N"/>
    <property type="match status" value="2"/>
</dbReference>
<dbReference type="AlphaFoldDB" id="A0AAN6YTC9"/>
<comment type="caution">
    <text evidence="3">The sequence shown here is derived from an EMBL/GenBank/DDBJ whole genome shotgun (WGS) entry which is preliminary data.</text>
</comment>
<accession>A0AAN6YTC9</accession>
<dbReference type="InterPro" id="IPR027417">
    <property type="entry name" value="P-loop_NTPase"/>
</dbReference>
<organism evidence="3 4">
    <name type="scientific">Podospora fimiseda</name>
    <dbReference type="NCBI Taxonomy" id="252190"/>
    <lineage>
        <taxon>Eukaryota</taxon>
        <taxon>Fungi</taxon>
        <taxon>Dikarya</taxon>
        <taxon>Ascomycota</taxon>
        <taxon>Pezizomycotina</taxon>
        <taxon>Sordariomycetes</taxon>
        <taxon>Sordariomycetidae</taxon>
        <taxon>Sordariales</taxon>
        <taxon>Podosporaceae</taxon>
        <taxon>Podospora</taxon>
    </lineage>
</organism>
<dbReference type="InterPro" id="IPR056884">
    <property type="entry name" value="NPHP3-like_N"/>
</dbReference>
<evidence type="ECO:0000256" key="1">
    <source>
        <dbReference type="ARBA" id="ARBA00022737"/>
    </source>
</evidence>